<keyword evidence="3 7" id="KW-0812">Transmembrane</keyword>
<feature type="transmembrane region" description="Helical" evidence="7">
    <location>
        <begin position="322"/>
        <end position="340"/>
    </location>
</feature>
<reference evidence="9" key="1">
    <citation type="submission" date="2021-01" db="EMBL/GenBank/DDBJ databases">
        <authorList>
            <person name="Corre E."/>
            <person name="Pelletier E."/>
            <person name="Niang G."/>
            <person name="Scheremetjew M."/>
            <person name="Finn R."/>
            <person name="Kale V."/>
            <person name="Holt S."/>
            <person name="Cochrane G."/>
            <person name="Meng A."/>
            <person name="Brown T."/>
            <person name="Cohen L."/>
        </authorList>
    </citation>
    <scope>NUCLEOTIDE SEQUENCE</scope>
    <source>
        <strain evidence="9">CCMP722</strain>
    </source>
</reference>
<gene>
    <name evidence="9" type="ORF">POBO1169_LOCUS1649</name>
</gene>
<keyword evidence="2" id="KW-0813">Transport</keyword>
<proteinExistence type="predicted"/>
<evidence type="ECO:0000256" key="6">
    <source>
        <dbReference type="SAM" id="MobiDB-lite"/>
    </source>
</evidence>
<feature type="transmembrane region" description="Helical" evidence="7">
    <location>
        <begin position="195"/>
        <end position="215"/>
    </location>
</feature>
<dbReference type="InterPro" id="IPR050814">
    <property type="entry name" value="Myo-inositol_Transporter"/>
</dbReference>
<evidence type="ECO:0000259" key="8">
    <source>
        <dbReference type="PROSITE" id="PS50850"/>
    </source>
</evidence>
<evidence type="ECO:0000256" key="7">
    <source>
        <dbReference type="SAM" id="Phobius"/>
    </source>
</evidence>
<feature type="domain" description="Major facilitator superfamily (MFS) profile" evidence="8">
    <location>
        <begin position="1"/>
        <end position="344"/>
    </location>
</feature>
<dbReference type="InterPro" id="IPR005828">
    <property type="entry name" value="MFS_sugar_transport-like"/>
</dbReference>
<dbReference type="GO" id="GO:0016020">
    <property type="term" value="C:membrane"/>
    <property type="evidence" value="ECO:0007669"/>
    <property type="project" value="UniProtKB-SubCell"/>
</dbReference>
<keyword evidence="4 7" id="KW-1133">Transmembrane helix</keyword>
<feature type="transmembrane region" description="Helical" evidence="7">
    <location>
        <begin position="252"/>
        <end position="278"/>
    </location>
</feature>
<dbReference type="Gene3D" id="1.20.1250.20">
    <property type="entry name" value="MFS general substrate transporter like domains"/>
    <property type="match status" value="1"/>
</dbReference>
<feature type="transmembrane region" description="Helical" evidence="7">
    <location>
        <begin position="227"/>
        <end position="246"/>
    </location>
</feature>
<organism evidence="9">
    <name type="scientific">Pyramimonas obovata</name>
    <dbReference type="NCBI Taxonomy" id="1411642"/>
    <lineage>
        <taxon>Eukaryota</taxon>
        <taxon>Viridiplantae</taxon>
        <taxon>Chlorophyta</taxon>
        <taxon>Pyramimonadophyceae</taxon>
        <taxon>Pyramimonadales</taxon>
        <taxon>Pyramimonadaceae</taxon>
        <taxon>Pyramimonas</taxon>
        <taxon>Pyramimonas incertae sedis</taxon>
    </lineage>
</organism>
<dbReference type="SUPFAM" id="SSF103473">
    <property type="entry name" value="MFS general substrate transporter"/>
    <property type="match status" value="1"/>
</dbReference>
<feature type="transmembrane region" description="Helical" evidence="7">
    <location>
        <begin position="46"/>
        <end position="67"/>
    </location>
</feature>
<feature type="transmembrane region" description="Helical" evidence="7">
    <location>
        <begin position="74"/>
        <end position="92"/>
    </location>
</feature>
<dbReference type="PROSITE" id="PS50850">
    <property type="entry name" value="MFS"/>
    <property type="match status" value="1"/>
</dbReference>
<feature type="compositionally biased region" description="Basic and acidic residues" evidence="6">
    <location>
        <begin position="383"/>
        <end position="398"/>
    </location>
</feature>
<dbReference type="InterPro" id="IPR036259">
    <property type="entry name" value="MFS_trans_sf"/>
</dbReference>
<dbReference type="GO" id="GO:0022857">
    <property type="term" value="F:transmembrane transporter activity"/>
    <property type="evidence" value="ECO:0007669"/>
    <property type="project" value="InterPro"/>
</dbReference>
<keyword evidence="5 7" id="KW-0472">Membrane</keyword>
<feature type="region of interest" description="Disordered" evidence="6">
    <location>
        <begin position="375"/>
        <end position="398"/>
    </location>
</feature>
<dbReference type="EMBL" id="HBFA01003316">
    <property type="protein sequence ID" value="CAD8650719.1"/>
    <property type="molecule type" value="Transcribed_RNA"/>
</dbReference>
<protein>
    <recommendedName>
        <fullName evidence="8">Major facilitator superfamily (MFS) profile domain-containing protein</fullName>
    </recommendedName>
</protein>
<dbReference type="PANTHER" id="PTHR48020">
    <property type="entry name" value="PROTON MYO-INOSITOL COTRANSPORTER"/>
    <property type="match status" value="1"/>
</dbReference>
<evidence type="ECO:0000256" key="4">
    <source>
        <dbReference type="ARBA" id="ARBA00022989"/>
    </source>
</evidence>
<evidence type="ECO:0000256" key="2">
    <source>
        <dbReference type="ARBA" id="ARBA00022448"/>
    </source>
</evidence>
<feature type="transmembrane region" description="Helical" evidence="7">
    <location>
        <begin position="290"/>
        <end position="310"/>
    </location>
</feature>
<comment type="subcellular location">
    <subcellularLocation>
        <location evidence="1">Membrane</location>
        <topology evidence="1">Multi-pass membrane protein</topology>
    </subcellularLocation>
</comment>
<sequence>MQLQLDILVRELLKSCRCLQGAGIAFMGPELYASEVSPPHVRGLTATWGELFINIGILIGYISGWVLQPKWRMMVGLGALIPFLSFILQIFIPETPRWLMQQGRKEAAIAALEKTACYSEEQIGLQIEEINEMILAEQSGDQSALHELTCPKMAVVHAMLVGFGVSFFQQANGSEGVVYFTPTVLSLGGIKEGNAMYAITAAVGTCKAFFVAIALSTMDQVGRVKLLVFSSIGVSIALGLLAYAFTLSEPSVALAVLGLCGFMASFSVGWGPLSGVILAEVFPLRIRGSAVGIGWGINRFVSGTVALAFLPMNSSMGVDGTFFLFFGISLLALLFAYYVVPETKGLSLEAIAHIFEARAMNGIVLKQPHNAQTMQHQELPTSLRERHLAENRRTQSSQ</sequence>
<dbReference type="PANTHER" id="PTHR48020:SF49">
    <property type="entry name" value="SUGAR TRANSPORTER"/>
    <property type="match status" value="1"/>
</dbReference>
<evidence type="ECO:0000256" key="1">
    <source>
        <dbReference type="ARBA" id="ARBA00004141"/>
    </source>
</evidence>
<name>A0A7S0MT99_9CHLO</name>
<evidence type="ECO:0000256" key="3">
    <source>
        <dbReference type="ARBA" id="ARBA00022692"/>
    </source>
</evidence>
<dbReference type="Pfam" id="PF00083">
    <property type="entry name" value="Sugar_tr"/>
    <property type="match status" value="1"/>
</dbReference>
<dbReference type="InterPro" id="IPR020846">
    <property type="entry name" value="MFS_dom"/>
</dbReference>
<dbReference type="AlphaFoldDB" id="A0A7S0MT99"/>
<evidence type="ECO:0000313" key="9">
    <source>
        <dbReference type="EMBL" id="CAD8650719.1"/>
    </source>
</evidence>
<evidence type="ECO:0000256" key="5">
    <source>
        <dbReference type="ARBA" id="ARBA00023136"/>
    </source>
</evidence>
<accession>A0A7S0MT99</accession>